<evidence type="ECO:0000313" key="3">
    <source>
        <dbReference type="EMBL" id="QSL92882.1"/>
    </source>
</evidence>
<gene>
    <name evidence="3" type="ORF">JWV26_00515</name>
    <name evidence="2" type="ORF">N5D41_06910</name>
</gene>
<dbReference type="KEGG" id="pty:JWV26_00515"/>
<feature type="transmembrane region" description="Helical" evidence="1">
    <location>
        <begin position="20"/>
        <end position="36"/>
    </location>
</feature>
<evidence type="ECO:0000313" key="2">
    <source>
        <dbReference type="EMBL" id="MDH0701223.1"/>
    </source>
</evidence>
<protein>
    <submittedName>
        <fullName evidence="2">Uncharacterized protein</fullName>
    </submittedName>
</protein>
<name>A0AA42LKI8_9GAMM</name>
<sequence>MKALEKWAERIYAETDVGRSIATSFAGIVGLSVYLLTSDWVIAAFSAVIAFPLVRLIATGLHASIVRRAQSREELEEAKRIYSRLSTHEKSVVQAFVESGGSVLTWSQVNKLGLSGNAIESLIQREVVWTSTTSDGMRETFALDSAIFDVGQKHSASGSNL</sequence>
<dbReference type="AlphaFoldDB" id="A0AA42LKI8"/>
<dbReference type="Proteomes" id="UP001161137">
    <property type="component" value="Unassembled WGS sequence"/>
</dbReference>
<evidence type="ECO:0000313" key="5">
    <source>
        <dbReference type="Proteomes" id="UP001161137"/>
    </source>
</evidence>
<evidence type="ECO:0000313" key="4">
    <source>
        <dbReference type="Proteomes" id="UP000663658"/>
    </source>
</evidence>
<organism evidence="2 5">
    <name type="scientific">Ectopseudomonas toyotomiensis</name>
    <dbReference type="NCBI Taxonomy" id="554344"/>
    <lineage>
        <taxon>Bacteria</taxon>
        <taxon>Pseudomonadati</taxon>
        <taxon>Pseudomonadota</taxon>
        <taxon>Gammaproteobacteria</taxon>
        <taxon>Pseudomonadales</taxon>
        <taxon>Pseudomonadaceae</taxon>
        <taxon>Ectopseudomonas</taxon>
    </lineage>
</organism>
<accession>A0AA42LKI8</accession>
<keyword evidence="1" id="KW-0472">Membrane</keyword>
<reference evidence="2" key="2">
    <citation type="submission" date="2022-09" db="EMBL/GenBank/DDBJ databases">
        <title>Intensive care unit water sources are persistently colonized with multi-drug resistant bacteria and are the site of extensive horizontal gene transfer of antibiotic resistance genes.</title>
        <authorList>
            <person name="Diorio-Toth L."/>
        </authorList>
    </citation>
    <scope>NUCLEOTIDE SEQUENCE</scope>
    <source>
        <strain evidence="2">GD03863</strain>
    </source>
</reference>
<evidence type="ECO:0000256" key="1">
    <source>
        <dbReference type="SAM" id="Phobius"/>
    </source>
</evidence>
<dbReference type="Proteomes" id="UP000663658">
    <property type="component" value="Chromosome"/>
</dbReference>
<dbReference type="EMBL" id="CP070505">
    <property type="protein sequence ID" value="QSL92882.1"/>
    <property type="molecule type" value="Genomic_DNA"/>
</dbReference>
<dbReference type="EMBL" id="JAOCDH010000006">
    <property type="protein sequence ID" value="MDH0701223.1"/>
    <property type="molecule type" value="Genomic_DNA"/>
</dbReference>
<proteinExistence type="predicted"/>
<reference evidence="3 4" key="1">
    <citation type="submission" date="2021-02" db="EMBL/GenBank/DDBJ databases">
        <title>Whole genome sequencing of Pseudomonas alcaliphila strain SM2.</title>
        <authorList>
            <person name="Alshamsi M.S."/>
            <person name="Sudalaimuthuasari N."/>
            <person name="Kundu B."/>
            <person name="AlMaskari R.S."/>
            <person name="Elmahi Y."/>
            <person name="Mundra S."/>
            <person name="Chandran S."/>
            <person name="Malik S."/>
            <person name="Hazzouri K.M."/>
            <person name="Amiri K.M.A."/>
        </authorList>
    </citation>
    <scope>NUCLEOTIDE SEQUENCE [LARGE SCALE GENOMIC DNA]</scope>
    <source>
        <strain evidence="3 4">SM2</strain>
    </source>
</reference>
<keyword evidence="1" id="KW-0812">Transmembrane</keyword>
<keyword evidence="1" id="KW-1133">Transmembrane helix</keyword>
<dbReference type="RefSeq" id="WP_100550093.1">
    <property type="nucleotide sequence ID" value="NZ_CP070505.1"/>
</dbReference>